<feature type="non-terminal residue" evidence="1">
    <location>
        <position position="1"/>
    </location>
</feature>
<dbReference type="EMBL" id="KQ978957">
    <property type="protein sequence ID" value="KYN27107.1"/>
    <property type="molecule type" value="Genomic_DNA"/>
</dbReference>
<name>A0A195EGT9_9HYME</name>
<keyword evidence="2" id="KW-1185">Reference proteome</keyword>
<reference evidence="1 2" key="1">
    <citation type="submission" date="2015-09" db="EMBL/GenBank/DDBJ databases">
        <title>Trachymyrmex cornetzi WGS genome.</title>
        <authorList>
            <person name="Nygaard S."/>
            <person name="Hu H."/>
            <person name="Boomsma J."/>
            <person name="Zhang G."/>
        </authorList>
    </citation>
    <scope>NUCLEOTIDE SEQUENCE [LARGE SCALE GENOMIC DNA]</scope>
    <source>
        <strain evidence="1">Tcor2-1</strain>
        <tissue evidence="1">Whole body</tissue>
    </source>
</reference>
<sequence length="44" mass="4840">SHRRGRGSNGRTVKSLLTRGTFIATPNILVLRSALTENKIVSFN</sequence>
<protein>
    <submittedName>
        <fullName evidence="1">Uncharacterized protein</fullName>
    </submittedName>
</protein>
<dbReference type="Proteomes" id="UP000078492">
    <property type="component" value="Unassembled WGS sequence"/>
</dbReference>
<organism evidence="1 2">
    <name type="scientific">Trachymyrmex cornetzi</name>
    <dbReference type="NCBI Taxonomy" id="471704"/>
    <lineage>
        <taxon>Eukaryota</taxon>
        <taxon>Metazoa</taxon>
        <taxon>Ecdysozoa</taxon>
        <taxon>Arthropoda</taxon>
        <taxon>Hexapoda</taxon>
        <taxon>Insecta</taxon>
        <taxon>Pterygota</taxon>
        <taxon>Neoptera</taxon>
        <taxon>Endopterygota</taxon>
        <taxon>Hymenoptera</taxon>
        <taxon>Apocrita</taxon>
        <taxon>Aculeata</taxon>
        <taxon>Formicoidea</taxon>
        <taxon>Formicidae</taxon>
        <taxon>Myrmicinae</taxon>
        <taxon>Trachymyrmex</taxon>
    </lineage>
</organism>
<evidence type="ECO:0000313" key="2">
    <source>
        <dbReference type="Proteomes" id="UP000078492"/>
    </source>
</evidence>
<proteinExistence type="predicted"/>
<gene>
    <name evidence="1" type="ORF">ALC57_03450</name>
</gene>
<accession>A0A195EGT9</accession>
<dbReference type="AlphaFoldDB" id="A0A195EGT9"/>
<evidence type="ECO:0000313" key="1">
    <source>
        <dbReference type="EMBL" id="KYN27107.1"/>
    </source>
</evidence>